<proteinExistence type="predicted"/>
<dbReference type="EMBL" id="CADCXV010000958">
    <property type="protein sequence ID" value="CAB0039387.1"/>
    <property type="molecule type" value="Genomic_DNA"/>
</dbReference>
<name>A0A6H5IRD6_9HYME</name>
<evidence type="ECO:0000313" key="2">
    <source>
        <dbReference type="EMBL" id="CAB0039387.1"/>
    </source>
</evidence>
<protein>
    <submittedName>
        <fullName evidence="2">Uncharacterized protein</fullName>
    </submittedName>
</protein>
<organism evidence="2 3">
    <name type="scientific">Trichogramma brassicae</name>
    <dbReference type="NCBI Taxonomy" id="86971"/>
    <lineage>
        <taxon>Eukaryota</taxon>
        <taxon>Metazoa</taxon>
        <taxon>Ecdysozoa</taxon>
        <taxon>Arthropoda</taxon>
        <taxon>Hexapoda</taxon>
        <taxon>Insecta</taxon>
        <taxon>Pterygota</taxon>
        <taxon>Neoptera</taxon>
        <taxon>Endopterygota</taxon>
        <taxon>Hymenoptera</taxon>
        <taxon>Apocrita</taxon>
        <taxon>Proctotrupomorpha</taxon>
        <taxon>Chalcidoidea</taxon>
        <taxon>Trichogrammatidae</taxon>
        <taxon>Trichogramma</taxon>
    </lineage>
</organism>
<dbReference type="Proteomes" id="UP000479190">
    <property type="component" value="Unassembled WGS sequence"/>
</dbReference>
<feature type="compositionally biased region" description="Basic and acidic residues" evidence="1">
    <location>
        <begin position="108"/>
        <end position="117"/>
    </location>
</feature>
<evidence type="ECO:0000256" key="1">
    <source>
        <dbReference type="SAM" id="MobiDB-lite"/>
    </source>
</evidence>
<feature type="compositionally biased region" description="Polar residues" evidence="1">
    <location>
        <begin position="136"/>
        <end position="146"/>
    </location>
</feature>
<reference evidence="2 3" key="1">
    <citation type="submission" date="2020-02" db="EMBL/GenBank/DDBJ databases">
        <authorList>
            <person name="Ferguson B K."/>
        </authorList>
    </citation>
    <scope>NUCLEOTIDE SEQUENCE [LARGE SCALE GENOMIC DNA]</scope>
</reference>
<sequence length="146" mass="17158">MRVVLKKRSPPGHQTCRHGWCSGTQCQRWFLPRGAASSAAGLRAVDAGPRCQRRRWCWLDGRRQRWRECRRQRPGRRRQRLRSRRGRRSQRSPGPGTVRRGCLRGRRAHQEESKHDGMCAGAQQRARGRDRRQTRSVTSTLYHHTL</sequence>
<keyword evidence="3" id="KW-1185">Reference proteome</keyword>
<evidence type="ECO:0000313" key="3">
    <source>
        <dbReference type="Proteomes" id="UP000479190"/>
    </source>
</evidence>
<dbReference type="AlphaFoldDB" id="A0A6H5IRD6"/>
<feature type="region of interest" description="Disordered" evidence="1">
    <location>
        <begin position="70"/>
        <end position="146"/>
    </location>
</feature>
<accession>A0A6H5IRD6</accession>
<feature type="compositionally biased region" description="Basic residues" evidence="1">
    <location>
        <begin position="72"/>
        <end position="90"/>
    </location>
</feature>
<gene>
    <name evidence="2" type="ORF">TBRA_LOCUS11130</name>
</gene>